<dbReference type="AlphaFoldDB" id="A0AAD4FH89"/>
<evidence type="ECO:0000313" key="2">
    <source>
        <dbReference type="EMBL" id="KAG9189591.1"/>
    </source>
</evidence>
<protein>
    <submittedName>
        <fullName evidence="2">Uncharacterized protein</fullName>
    </submittedName>
</protein>
<accession>A0AAD4FH89</accession>
<feature type="chain" id="PRO_5042078684" evidence="1">
    <location>
        <begin position="16"/>
        <end position="195"/>
    </location>
</feature>
<keyword evidence="1" id="KW-0732">Signal</keyword>
<dbReference type="Proteomes" id="UP001199106">
    <property type="component" value="Unassembled WGS sequence"/>
</dbReference>
<organism evidence="2 3">
    <name type="scientific">Alternaria panax</name>
    <dbReference type="NCBI Taxonomy" id="48097"/>
    <lineage>
        <taxon>Eukaryota</taxon>
        <taxon>Fungi</taxon>
        <taxon>Dikarya</taxon>
        <taxon>Ascomycota</taxon>
        <taxon>Pezizomycotina</taxon>
        <taxon>Dothideomycetes</taxon>
        <taxon>Pleosporomycetidae</taxon>
        <taxon>Pleosporales</taxon>
        <taxon>Pleosporineae</taxon>
        <taxon>Pleosporaceae</taxon>
        <taxon>Alternaria</taxon>
        <taxon>Alternaria sect. Panax</taxon>
    </lineage>
</organism>
<gene>
    <name evidence="2" type="ORF">G6011_06459</name>
</gene>
<sequence>MKPLAFFCMLPGVLSLNLTAVPTRCTKEGVYCLDSLGTNSDVFKILTSSLVTPKPMPTGHTQSITTSDTILPSPPVFTRVPSTVGNPLTSRTSTNQLPARQTQSSFHVLIFSEANIRGKGTSFDADRCILNSEMPWPIRSLVVERDFECMFWDRDDCSESASPRRKEESASDRKIIGEVKFGFGIRSLRCRAVMG</sequence>
<dbReference type="EMBL" id="JAANER010000005">
    <property type="protein sequence ID" value="KAG9189591.1"/>
    <property type="molecule type" value="Genomic_DNA"/>
</dbReference>
<evidence type="ECO:0000256" key="1">
    <source>
        <dbReference type="SAM" id="SignalP"/>
    </source>
</evidence>
<comment type="caution">
    <text evidence="2">The sequence shown here is derived from an EMBL/GenBank/DDBJ whole genome shotgun (WGS) entry which is preliminary data.</text>
</comment>
<feature type="signal peptide" evidence="1">
    <location>
        <begin position="1"/>
        <end position="15"/>
    </location>
</feature>
<proteinExistence type="predicted"/>
<reference evidence="2" key="1">
    <citation type="submission" date="2021-07" db="EMBL/GenBank/DDBJ databases">
        <title>Genome Resource of American Ginseng Black Spot Pathogen Alternaria panax.</title>
        <authorList>
            <person name="Qiu C."/>
            <person name="Wang W."/>
            <person name="Liu Z."/>
        </authorList>
    </citation>
    <scope>NUCLEOTIDE SEQUENCE</scope>
    <source>
        <strain evidence="2">BNCC115425</strain>
    </source>
</reference>
<name>A0AAD4FH89_9PLEO</name>
<keyword evidence="3" id="KW-1185">Reference proteome</keyword>
<evidence type="ECO:0000313" key="3">
    <source>
        <dbReference type="Proteomes" id="UP001199106"/>
    </source>
</evidence>